<dbReference type="Proteomes" id="UP001582793">
    <property type="component" value="Unassembled WGS sequence"/>
</dbReference>
<evidence type="ECO:0000259" key="5">
    <source>
        <dbReference type="PROSITE" id="PS50075"/>
    </source>
</evidence>
<dbReference type="Gene3D" id="3.30.559.30">
    <property type="entry name" value="Nonribosomal peptide synthetase, condensation domain"/>
    <property type="match status" value="3"/>
</dbReference>
<organism evidence="6 7">
    <name type="scientific">Polymorphospora lycopeni</name>
    <dbReference type="NCBI Taxonomy" id="3140240"/>
    <lineage>
        <taxon>Bacteria</taxon>
        <taxon>Bacillati</taxon>
        <taxon>Actinomycetota</taxon>
        <taxon>Actinomycetes</taxon>
        <taxon>Micromonosporales</taxon>
        <taxon>Micromonosporaceae</taxon>
        <taxon>Polymorphospora</taxon>
    </lineage>
</organism>
<evidence type="ECO:0000256" key="2">
    <source>
        <dbReference type="ARBA" id="ARBA00022450"/>
    </source>
</evidence>
<comment type="cofactor">
    <cofactor evidence="1">
        <name>pantetheine 4'-phosphate</name>
        <dbReference type="ChEBI" id="CHEBI:47942"/>
    </cofactor>
</comment>
<dbReference type="Pfam" id="PF00550">
    <property type="entry name" value="PP-binding"/>
    <property type="match status" value="2"/>
</dbReference>
<feature type="region of interest" description="Disordered" evidence="4">
    <location>
        <begin position="23"/>
        <end position="46"/>
    </location>
</feature>
<dbReference type="InterPro" id="IPR001242">
    <property type="entry name" value="Condensation_dom"/>
</dbReference>
<feature type="region of interest" description="Disordered" evidence="4">
    <location>
        <begin position="249"/>
        <end position="268"/>
    </location>
</feature>
<proteinExistence type="predicted"/>
<protein>
    <submittedName>
        <fullName evidence="6">Condensation domain-containing protein</fullName>
    </submittedName>
</protein>
<dbReference type="PANTHER" id="PTHR45527:SF1">
    <property type="entry name" value="FATTY ACID SYNTHASE"/>
    <property type="match status" value="1"/>
</dbReference>
<evidence type="ECO:0000256" key="1">
    <source>
        <dbReference type="ARBA" id="ARBA00001957"/>
    </source>
</evidence>
<dbReference type="Gene3D" id="1.10.1200.10">
    <property type="entry name" value="ACP-like"/>
    <property type="match status" value="2"/>
</dbReference>
<keyword evidence="7" id="KW-1185">Reference proteome</keyword>
<feature type="compositionally biased region" description="Low complexity" evidence="4">
    <location>
        <begin position="1662"/>
        <end position="1688"/>
    </location>
</feature>
<feature type="compositionally biased region" description="Low complexity" evidence="4">
    <location>
        <begin position="29"/>
        <end position="40"/>
    </location>
</feature>
<reference evidence="6 7" key="1">
    <citation type="submission" date="2024-04" db="EMBL/GenBank/DDBJ databases">
        <title>Polymorphospora sp. isolated from Baiyangdian Lake in Xiong'an New Area.</title>
        <authorList>
            <person name="Zhang X."/>
            <person name="Liu J."/>
        </authorList>
    </citation>
    <scope>NUCLEOTIDE SEQUENCE [LARGE SCALE GENOMIC DNA]</scope>
    <source>
        <strain evidence="6 7">2-325</strain>
    </source>
</reference>
<dbReference type="Gene3D" id="3.30.559.10">
    <property type="entry name" value="Chloramphenicol acetyltransferase-like domain"/>
    <property type="match status" value="3"/>
</dbReference>
<dbReference type="PANTHER" id="PTHR45527">
    <property type="entry name" value="NONRIBOSOMAL PEPTIDE SYNTHETASE"/>
    <property type="match status" value="1"/>
</dbReference>
<dbReference type="InterPro" id="IPR036514">
    <property type="entry name" value="SGNH_hydro_sf"/>
</dbReference>
<dbReference type="InterPro" id="IPR009081">
    <property type="entry name" value="PP-bd_ACP"/>
</dbReference>
<feature type="region of interest" description="Disordered" evidence="4">
    <location>
        <begin position="1662"/>
        <end position="1692"/>
    </location>
</feature>
<gene>
    <name evidence="6" type="ORF">AAFH96_15905</name>
</gene>
<feature type="domain" description="Carrier" evidence="5">
    <location>
        <begin position="707"/>
        <end position="782"/>
    </location>
</feature>
<evidence type="ECO:0000313" key="6">
    <source>
        <dbReference type="EMBL" id="MFB6394581.1"/>
    </source>
</evidence>
<keyword evidence="3" id="KW-0597">Phosphoprotein</keyword>
<dbReference type="Gene3D" id="3.40.50.1110">
    <property type="entry name" value="SGNH hydrolase"/>
    <property type="match status" value="1"/>
</dbReference>
<dbReference type="SUPFAM" id="SSF47336">
    <property type="entry name" value="ACP-like"/>
    <property type="match status" value="2"/>
</dbReference>
<evidence type="ECO:0000256" key="4">
    <source>
        <dbReference type="SAM" id="MobiDB-lite"/>
    </source>
</evidence>
<evidence type="ECO:0000256" key="3">
    <source>
        <dbReference type="ARBA" id="ARBA00022553"/>
    </source>
</evidence>
<dbReference type="CDD" id="cd19531">
    <property type="entry name" value="LCL_NRPS-like"/>
    <property type="match status" value="2"/>
</dbReference>
<accession>A0ABV5CRF0</accession>
<dbReference type="EMBL" id="JBCGDC010000040">
    <property type="protein sequence ID" value="MFB6394581.1"/>
    <property type="molecule type" value="Genomic_DNA"/>
</dbReference>
<dbReference type="Pfam" id="PF00668">
    <property type="entry name" value="Condensation"/>
    <property type="match status" value="3"/>
</dbReference>
<dbReference type="InterPro" id="IPR023213">
    <property type="entry name" value="CAT-like_dom_sf"/>
</dbReference>
<sequence length="2138" mass="230363">MPDEVRQELAGLSPAQQRRLALRLRQRRSSQAPAAAAAPPGADTDPAPLSFAQERLWFLDRINPGDPAYNVPIVLRVTGPLDSAALDRALAAVLRRQPALRTSFVEVNGEPRQVVRDQTAAPLRAVDLRGLPPEERRAAAASQAIAHAHHAFDLAVGPPIAALLLVLAEAEHLLLITVHHIAFDGWSGGVLLSDLVASYGEFAGGVPAALPPLTVQFVDHASAERAAGEAGLAGHLAYWQDRLAGAPALSTLPPDRPRPPAQTHRARHRAFDVSAETTEGLVGLARAHGVTLNAVVLAGFAALLSRTAGQSDVLLGVPVAGRTAAGTEHLVGCFANTIVLRVDMADDPTGDGLVRQVHRALAAGQAHQAAPFARVVEDVAPARDPRYNALFQIMISVAEGTQPQRSAAGVDFVVDQVEGVSTDFDAFVTIAHADGVLRGVFRYNADLYLDETIDQVLDRFAAVLADLAVQPGHRLSELASLRRREILVAASFTADPIRTTIAFWSGFLRVPVAVRLAPYGQVVQHLLNPADTDTDNMVVLVRWADWLRHTGTAVDGDVDTDRRGRLLDQVVDDLVDAVRQAGHGPLLMLVCPSPPGHEALCRRADERLARGLAAAPDVALVWVSPQRYAVTETHDPTADEIGNVPYTPDFFAAIGTAVMDHLTVGWGVDPGPQRAAYMRTQLATAEAVADRARVSGPPVYDPQRSVEPRTQTERRLVDLWRGLLPTHPFDVVTSFFAAGGHSLLATQLLSRVRSGFGCAVPLHEFFREPTIEWLGAAIDTAREPTGPDAPLVRVARGRELPASFTQLRLWALSQLDGDAARHNTTFAARISGPLDRTALRHAVAGIVHRHEILRTGFVNRGGRPVLAIAADADPWLPDLDLRELPGVRRETAVRERIAEHGQAVYDLAHGPLLRLRLLRTGPAAHHLLISMHHAICDNASWGRFFAELAELYGAAVTGRAAELAPLPVQYADHAHWQREWLTGDDAAGQVRYWHERLAGAPAQLELPTDHPRPARPTYRSERVARTLPADLGVRLRELSRGEGVPLFPALLAGLGIVLHRASGQDDIVLGVVTAGRERAEVTDLIGYFADLLPFRLDLAGLPTYRRLLRRVQATAVAAYQRQAVPLARIVEAVRPPRRPGVHPLFQCAVSFIDEKPVALELPGLDVERVASPATGTDFDLFVTLQWRDERLVVVAEYPTALFTETTVTGWLADFEDVLAAAVDAPDEPIGEPGADPTAGVAPVAASFDAARLEGPVGYWSAQSGVPIRIAPQPAGRVFTALLDTADGADGAARVFLLRWTDWLEPAGEPSQVRLADGVRMLDELVDDLVAAVRRRGPRPLLVVTCPAAPAWAGWAGAFGRLDERLAAELSTVTGVEVDAAARWAHRYGVATAYRPTGDSYTEEFLAALGAQIVRRLLAAGRQPGWLLLPESGWRRSDVARIRLEQHRYGRQVLAWPPESGPVDTLARLVDAGTCTPADCVVLDTNPVTVASVLDRFPDTVALTAPAGGAELWQFLGHVWPLDPPGPGAVEVAAMPAAQVARIAEYSTGILASAEDPAENPAPVEPSSPARPLDPGRIHGRDTVGQAGPWSDPRAGTLAEIWADLLHVEQVGIHDDFFELGGDSMLAVQAVYRAATAGIFLAPQDLVDHRTIAAFCAARPAVDPTGGPDQPGQADPAAAPAQAGEPTPADESAPLTGAQRWYLDLVGPKMPRPAHFNHPYYLDLREPMPPEQVERAIRLLAARHGALRIRLPGGDAAGGQTIGPPAEVPFTSHDVSVLADTEYEQRIVELAAQAQRGLDLGGPLFRAEHFRLGRHGPDRLLLICHHLVTDGVSRGILLADLQALCRGLLRGKPAAPPAGTTPYLAWARWLAGYADSDEITAELPFWLAQAGGATAAMPPDIAGGRTRFATLTSVRAMLSEPETTALRESTRRLRTHLPAALTWAVAAAMAQRTGHTDRTFALTGHGREALFDGVDTSRTVGWFQVFYPLRLRLPEAYDEPAAVADLAAQLAGTPHGGVGYGLLRFLRDDPAVRDQLAQVPWPQVSINYTGHFRFDDAEEGGELFRVRPPAFGRAQDGRGEWAYHLDIAGTTVGRQFRVEVVYSTDFYRRDTVEQLVEEICRRLRALAGRPAEMGVGTSA</sequence>
<name>A0ABV5CRF0_9ACTN</name>
<comment type="caution">
    <text evidence="6">The sequence shown here is derived from an EMBL/GenBank/DDBJ whole genome shotgun (WGS) entry which is preliminary data.</text>
</comment>
<feature type="domain" description="Carrier" evidence="5">
    <location>
        <begin position="1588"/>
        <end position="1662"/>
    </location>
</feature>
<dbReference type="SUPFAM" id="SSF52777">
    <property type="entry name" value="CoA-dependent acyltransferases"/>
    <property type="match status" value="6"/>
</dbReference>
<dbReference type="InterPro" id="IPR036736">
    <property type="entry name" value="ACP-like_sf"/>
</dbReference>
<dbReference type="InterPro" id="IPR006162">
    <property type="entry name" value="Ppantetheine_attach_site"/>
</dbReference>
<keyword evidence="2" id="KW-0596">Phosphopantetheine</keyword>
<evidence type="ECO:0000313" key="7">
    <source>
        <dbReference type="Proteomes" id="UP001582793"/>
    </source>
</evidence>
<feature type="region of interest" description="Disordered" evidence="4">
    <location>
        <begin position="1554"/>
        <end position="1591"/>
    </location>
</feature>
<dbReference type="PROSITE" id="PS00012">
    <property type="entry name" value="PHOSPHOPANTETHEINE"/>
    <property type="match status" value="1"/>
</dbReference>
<dbReference type="PROSITE" id="PS50075">
    <property type="entry name" value="CARRIER"/>
    <property type="match status" value="2"/>
</dbReference>